<dbReference type="GO" id="GO:0000287">
    <property type="term" value="F:magnesium ion binding"/>
    <property type="evidence" value="ECO:0007669"/>
    <property type="project" value="TreeGrafter"/>
</dbReference>
<dbReference type="SMART" id="SM00922">
    <property type="entry name" value="MR_MLE"/>
    <property type="match status" value="1"/>
</dbReference>
<feature type="region of interest" description="Disordered" evidence="7">
    <location>
        <begin position="1"/>
        <end position="45"/>
    </location>
</feature>
<evidence type="ECO:0000259" key="8">
    <source>
        <dbReference type="SMART" id="SM00922"/>
    </source>
</evidence>
<organism evidence="9 10">
    <name type="scientific">Nonomuraea pusilla</name>
    <dbReference type="NCBI Taxonomy" id="46177"/>
    <lineage>
        <taxon>Bacteria</taxon>
        <taxon>Bacillati</taxon>
        <taxon>Actinomycetota</taxon>
        <taxon>Actinomycetes</taxon>
        <taxon>Streptosporangiales</taxon>
        <taxon>Streptosporangiaceae</taxon>
        <taxon>Nonomuraea</taxon>
    </lineage>
</organism>
<dbReference type="SUPFAM" id="SSF54826">
    <property type="entry name" value="Enolase N-terminal domain-like"/>
    <property type="match status" value="1"/>
</dbReference>
<dbReference type="AlphaFoldDB" id="A0A1H8BZ72"/>
<comment type="cofactor">
    <cofactor evidence="2">
        <name>Mg(2+)</name>
        <dbReference type="ChEBI" id="CHEBI:18420"/>
    </cofactor>
</comment>
<evidence type="ECO:0000256" key="5">
    <source>
        <dbReference type="ARBA" id="ARBA00022842"/>
    </source>
</evidence>
<dbReference type="GO" id="GO:0050023">
    <property type="term" value="F:L-fuconate dehydratase activity"/>
    <property type="evidence" value="ECO:0007669"/>
    <property type="project" value="UniProtKB-EC"/>
</dbReference>
<dbReference type="GO" id="GO:0016052">
    <property type="term" value="P:carbohydrate catabolic process"/>
    <property type="evidence" value="ECO:0007669"/>
    <property type="project" value="InterPro"/>
</dbReference>
<dbReference type="RefSeq" id="WP_256257362.1">
    <property type="nucleotide sequence ID" value="NZ_FOBF01000018.1"/>
</dbReference>
<keyword evidence="6" id="KW-0456">Lyase</keyword>
<dbReference type="EMBL" id="FOBF01000018">
    <property type="protein sequence ID" value="SEM87147.1"/>
    <property type="molecule type" value="Genomic_DNA"/>
</dbReference>
<dbReference type="FunFam" id="3.20.20.120:FF:000007">
    <property type="entry name" value="Mitochondrial enolase superfamily member 1"/>
    <property type="match status" value="1"/>
</dbReference>
<dbReference type="CDD" id="cd03324">
    <property type="entry name" value="rTSbeta_L-fuconate_dehydratase"/>
    <property type="match status" value="1"/>
</dbReference>
<dbReference type="STRING" id="46177.SAMN05660976_06230"/>
<dbReference type="EC" id="4.2.1.68" evidence="3"/>
<evidence type="ECO:0000256" key="3">
    <source>
        <dbReference type="ARBA" id="ARBA00013142"/>
    </source>
</evidence>
<dbReference type="InterPro" id="IPR034610">
    <property type="entry name" value="L-fuconate_dehydratase"/>
</dbReference>
<keyword evidence="10" id="KW-1185">Reference proteome</keyword>
<feature type="compositionally biased region" description="Low complexity" evidence="7">
    <location>
        <begin position="29"/>
        <end position="45"/>
    </location>
</feature>
<dbReference type="Proteomes" id="UP000198953">
    <property type="component" value="Unassembled WGS sequence"/>
</dbReference>
<gene>
    <name evidence="9" type="ORF">SAMN05660976_06230</name>
</gene>
<accession>A0A1H8BZ72</accession>
<keyword evidence="4" id="KW-0479">Metal-binding</keyword>
<dbReference type="Pfam" id="PF13378">
    <property type="entry name" value="MR_MLE_C"/>
    <property type="match status" value="1"/>
</dbReference>
<evidence type="ECO:0000256" key="7">
    <source>
        <dbReference type="SAM" id="MobiDB-lite"/>
    </source>
</evidence>
<protein>
    <recommendedName>
        <fullName evidence="3">L-fuconate dehydratase</fullName>
        <ecNumber evidence="3">4.2.1.68</ecNumber>
    </recommendedName>
</protein>
<dbReference type="Gene3D" id="3.20.20.120">
    <property type="entry name" value="Enolase-like C-terminal domain"/>
    <property type="match status" value="1"/>
</dbReference>
<evidence type="ECO:0000256" key="1">
    <source>
        <dbReference type="ARBA" id="ARBA00001737"/>
    </source>
</evidence>
<dbReference type="PANTHER" id="PTHR13794:SF58">
    <property type="entry name" value="MITOCHONDRIAL ENOLASE SUPERFAMILY MEMBER 1"/>
    <property type="match status" value="1"/>
</dbReference>
<dbReference type="PANTHER" id="PTHR13794">
    <property type="entry name" value="ENOLASE SUPERFAMILY, MANDELATE RACEMASE"/>
    <property type="match status" value="1"/>
</dbReference>
<dbReference type="InterPro" id="IPR046945">
    <property type="entry name" value="RHMD-like"/>
</dbReference>
<dbReference type="Pfam" id="PF02746">
    <property type="entry name" value="MR_MLE_N"/>
    <property type="match status" value="1"/>
</dbReference>
<dbReference type="SFLD" id="SFLDS00001">
    <property type="entry name" value="Enolase"/>
    <property type="match status" value="1"/>
</dbReference>
<dbReference type="Gene3D" id="3.30.390.10">
    <property type="entry name" value="Enolase-like, N-terminal domain"/>
    <property type="match status" value="1"/>
</dbReference>
<dbReference type="InterPro" id="IPR029065">
    <property type="entry name" value="Enolase_C-like"/>
</dbReference>
<evidence type="ECO:0000313" key="9">
    <source>
        <dbReference type="EMBL" id="SEM87147.1"/>
    </source>
</evidence>
<proteinExistence type="predicted"/>
<dbReference type="InterPro" id="IPR029017">
    <property type="entry name" value="Enolase-like_N"/>
</dbReference>
<dbReference type="SUPFAM" id="SSF51604">
    <property type="entry name" value="Enolase C-terminal domain-like"/>
    <property type="match status" value="1"/>
</dbReference>
<feature type="domain" description="Mandelate racemase/muconate lactonizing enzyme C-terminal" evidence="8">
    <location>
        <begin position="245"/>
        <end position="341"/>
    </location>
</feature>
<evidence type="ECO:0000256" key="4">
    <source>
        <dbReference type="ARBA" id="ARBA00022723"/>
    </source>
</evidence>
<name>A0A1H8BZ72_9ACTN</name>
<dbReference type="GO" id="GO:0009063">
    <property type="term" value="P:amino acid catabolic process"/>
    <property type="evidence" value="ECO:0007669"/>
    <property type="project" value="InterPro"/>
</dbReference>
<dbReference type="InterPro" id="IPR013342">
    <property type="entry name" value="Mandelate_racemase_C"/>
</dbReference>
<evidence type="ECO:0000313" key="10">
    <source>
        <dbReference type="Proteomes" id="UP000198953"/>
    </source>
</evidence>
<reference evidence="9 10" key="1">
    <citation type="submission" date="2016-10" db="EMBL/GenBank/DDBJ databases">
        <authorList>
            <person name="de Groot N.N."/>
        </authorList>
    </citation>
    <scope>NUCLEOTIDE SEQUENCE [LARGE SCALE GENOMIC DNA]</scope>
    <source>
        <strain evidence="9 10">DSM 43357</strain>
    </source>
</reference>
<feature type="compositionally biased region" description="Low complexity" evidence="7">
    <location>
        <begin position="1"/>
        <end position="15"/>
    </location>
</feature>
<keyword evidence="5" id="KW-0460">Magnesium</keyword>
<evidence type="ECO:0000256" key="2">
    <source>
        <dbReference type="ARBA" id="ARBA00001946"/>
    </source>
</evidence>
<dbReference type="InterPro" id="IPR036849">
    <property type="entry name" value="Enolase-like_C_sf"/>
</dbReference>
<dbReference type="InterPro" id="IPR018110">
    <property type="entry name" value="Mandel_Rmase/mucon_lact_enz_CS"/>
</dbReference>
<dbReference type="InterPro" id="IPR013341">
    <property type="entry name" value="Mandelate_racemase_N_dom"/>
</dbReference>
<evidence type="ECO:0000256" key="6">
    <source>
        <dbReference type="ARBA" id="ARBA00023239"/>
    </source>
</evidence>
<dbReference type="SFLD" id="SFLDF00111">
    <property type="entry name" value="L-fuconate_dehydratase"/>
    <property type="match status" value="1"/>
</dbReference>
<sequence length="479" mass="51356">MTPTGAAQTGTTPAGSAHAGTTPAGSAHAGTTPAGSAQAGAAAVQGAGGGPGSYRIVAMETHDVRFPTSRELDGSDAMNPDPDYSAAYVVLRTDDGVEGHGFAFTIGRGNDVQTAAIAALEPYVLGRDAEDLGALYKEMVNDSQLRWLGPEKGVMHMAVSAVVNALWDLKAKRAGKPVWRLLSDMSPEEIVDLVDFRYLSDALTREQALEILRRAEPGKEERVRRLVAEGYPAYTTSPGWLGYDDEKLRRLCREAMDQGFGQIKLKVGADLRDDIRRFRTAREVCGPGFPIAIDANQRWDVDSAIAWVNELREFGPHWVEEPTSPDDVLGHAAIAKGISPVPVATGEHVQNRIVFKQLLQAGAISYLQLDSARVGGVNENIAILLLAARFGVPVCPHAGGVGLCELVQHLSMFDYVAVSGSMENRVIEYVDHLHEHFADPVVIVGGRYAAPAAPGFSARMRAESIAAHTYPGGSVWRDA</sequence>
<dbReference type="SFLD" id="SFLDG00179">
    <property type="entry name" value="mandelate_racemase"/>
    <property type="match status" value="1"/>
</dbReference>
<comment type="catalytic activity">
    <reaction evidence="1">
        <text>L-fuconate = 2-dehydro-3-deoxy-L-fuconate + H2O</text>
        <dbReference type="Rhea" id="RHEA:22772"/>
        <dbReference type="ChEBI" id="CHEBI:15377"/>
        <dbReference type="ChEBI" id="CHEBI:21291"/>
        <dbReference type="ChEBI" id="CHEBI:37448"/>
        <dbReference type="EC" id="4.2.1.68"/>
    </reaction>
</comment>
<dbReference type="PROSITE" id="PS00909">
    <property type="entry name" value="MR_MLE_2"/>
    <property type="match status" value="1"/>
</dbReference>